<dbReference type="Pfam" id="PF03466">
    <property type="entry name" value="LysR_substrate"/>
    <property type="match status" value="1"/>
</dbReference>
<accession>A0A7W6WFI6</accession>
<sequence length="336" mass="37775">MAVRRSSVTDRDKSMRFKGLDLNLLVALDALMTERNLTAAARSINLSQPAMSAAVARLRTYFRDELFMMAGRELVPTPRAEGLAASVREALLHIQLSVISGQPFDPAQSERRFRVILSDYVTLVFIEKVVERVAREAPGVGFEFMQIAEDFEELLQRGDVDFLIMPEPFMSKHPRAELFDDVFVCVACEGNGRISESFSFDQYMSMGHVVVKFGCSLKPAADDWYLRERGYSRRVEVVVQSFSMIPAMLSGTARIGTMPLRLAQHWAKTTPLRILDLPLPIPTLTEAVQWPMLHNTDPASLWMRQTLLQEAARMAPFKQAFPALARQSVCLESTAA</sequence>
<dbReference type="Proteomes" id="UP000533641">
    <property type="component" value="Unassembled WGS sequence"/>
</dbReference>
<dbReference type="InterPro" id="IPR036390">
    <property type="entry name" value="WH_DNA-bd_sf"/>
</dbReference>
<dbReference type="Gene3D" id="1.10.10.10">
    <property type="entry name" value="Winged helix-like DNA-binding domain superfamily/Winged helix DNA-binding domain"/>
    <property type="match status" value="1"/>
</dbReference>
<dbReference type="PANTHER" id="PTHR30118">
    <property type="entry name" value="HTH-TYPE TRANSCRIPTIONAL REGULATOR LEUO-RELATED"/>
    <property type="match status" value="1"/>
</dbReference>
<dbReference type="EMBL" id="JACIGM010000009">
    <property type="protein sequence ID" value="MBB4276547.1"/>
    <property type="molecule type" value="Genomic_DNA"/>
</dbReference>
<dbReference type="AlphaFoldDB" id="A0A7W6WFI6"/>
<keyword evidence="8" id="KW-0804">Transcription</keyword>
<gene>
    <name evidence="10" type="ORF">GGE12_004344</name>
</gene>
<keyword evidence="7" id="KW-0010">Activator</keyword>
<dbReference type="InterPro" id="IPR036388">
    <property type="entry name" value="WH-like_DNA-bd_sf"/>
</dbReference>
<feature type="domain" description="HTH lysR-type" evidence="9">
    <location>
        <begin position="20"/>
        <end position="77"/>
    </location>
</feature>
<keyword evidence="3" id="KW-0536">Nodulation</keyword>
<dbReference type="InterPro" id="IPR005119">
    <property type="entry name" value="LysR_subst-bd"/>
</dbReference>
<evidence type="ECO:0000256" key="5">
    <source>
        <dbReference type="ARBA" id="ARBA00023015"/>
    </source>
</evidence>
<reference evidence="10 11" key="1">
    <citation type="submission" date="2020-08" db="EMBL/GenBank/DDBJ databases">
        <title>Genomic Encyclopedia of Type Strains, Phase IV (KMG-V): Genome sequencing to study the core and pangenomes of soil and plant-associated prokaryotes.</title>
        <authorList>
            <person name="Whitman W."/>
        </authorList>
    </citation>
    <scope>NUCLEOTIDE SEQUENCE [LARGE SCALE GENOMIC DNA]</scope>
    <source>
        <strain evidence="10 11">SEMIA 402</strain>
    </source>
</reference>
<dbReference type="CDD" id="cd08462">
    <property type="entry name" value="PBP2_NodD"/>
    <property type="match status" value="1"/>
</dbReference>
<keyword evidence="6" id="KW-0238">DNA-binding</keyword>
<dbReference type="PROSITE" id="PS50931">
    <property type="entry name" value="HTH_LYSR"/>
    <property type="match status" value="1"/>
</dbReference>
<comment type="similarity">
    <text evidence="2">Belongs to the LysR transcriptional regulatory family.</text>
</comment>
<dbReference type="GO" id="GO:0003700">
    <property type="term" value="F:DNA-binding transcription factor activity"/>
    <property type="evidence" value="ECO:0007669"/>
    <property type="project" value="InterPro"/>
</dbReference>
<dbReference type="SUPFAM" id="SSF46785">
    <property type="entry name" value="Winged helix' DNA-binding domain"/>
    <property type="match status" value="1"/>
</dbReference>
<dbReference type="PANTHER" id="PTHR30118:SF6">
    <property type="entry name" value="HTH-TYPE TRANSCRIPTIONAL REGULATOR LEUO"/>
    <property type="match status" value="1"/>
</dbReference>
<dbReference type="PRINTS" id="PR00039">
    <property type="entry name" value="HTHLYSR"/>
</dbReference>
<evidence type="ECO:0000313" key="10">
    <source>
        <dbReference type="EMBL" id="MBB4276547.1"/>
    </source>
</evidence>
<dbReference type="Gene3D" id="3.40.190.10">
    <property type="entry name" value="Periplasmic binding protein-like II"/>
    <property type="match status" value="2"/>
</dbReference>
<evidence type="ECO:0000256" key="2">
    <source>
        <dbReference type="ARBA" id="ARBA00009437"/>
    </source>
</evidence>
<evidence type="ECO:0000256" key="4">
    <source>
        <dbReference type="ARBA" id="ARBA00022491"/>
    </source>
</evidence>
<evidence type="ECO:0000256" key="7">
    <source>
        <dbReference type="ARBA" id="ARBA00023159"/>
    </source>
</evidence>
<protein>
    <submittedName>
        <fullName evidence="10">LysR family nod box-dependent transcriptional activator</fullName>
    </submittedName>
</protein>
<comment type="caution">
    <text evidence="10">The sequence shown here is derived from an EMBL/GenBank/DDBJ whole genome shotgun (WGS) entry which is preliminary data.</text>
</comment>
<keyword evidence="4" id="KW-0678">Repressor</keyword>
<evidence type="ECO:0000256" key="1">
    <source>
        <dbReference type="ARBA" id="ARBA00003502"/>
    </source>
</evidence>
<dbReference type="GO" id="GO:0003677">
    <property type="term" value="F:DNA binding"/>
    <property type="evidence" value="ECO:0007669"/>
    <property type="project" value="UniProtKB-KW"/>
</dbReference>
<evidence type="ECO:0000259" key="9">
    <source>
        <dbReference type="PROSITE" id="PS50931"/>
    </source>
</evidence>
<comment type="function">
    <text evidence="1">NodD regulates the expression of the nodABCFE genes which encode other nodulation proteins. NodD is also a negative regulator of its own expression. Binds flavonoids as inducers.</text>
</comment>
<dbReference type="InterPro" id="IPR050389">
    <property type="entry name" value="LysR-type_TF"/>
</dbReference>
<dbReference type="InterPro" id="IPR000847">
    <property type="entry name" value="LysR_HTH_N"/>
</dbReference>
<keyword evidence="5" id="KW-0805">Transcription regulation</keyword>
<evidence type="ECO:0000313" key="11">
    <source>
        <dbReference type="Proteomes" id="UP000533641"/>
    </source>
</evidence>
<dbReference type="Pfam" id="PF00126">
    <property type="entry name" value="HTH_1"/>
    <property type="match status" value="1"/>
</dbReference>
<organism evidence="10 11">
    <name type="scientific">Rhizobium mongolense</name>
    <dbReference type="NCBI Taxonomy" id="57676"/>
    <lineage>
        <taxon>Bacteria</taxon>
        <taxon>Pseudomonadati</taxon>
        <taxon>Pseudomonadota</taxon>
        <taxon>Alphaproteobacteria</taxon>
        <taxon>Hyphomicrobiales</taxon>
        <taxon>Rhizobiaceae</taxon>
        <taxon>Rhizobium/Agrobacterium group</taxon>
        <taxon>Rhizobium</taxon>
    </lineage>
</organism>
<evidence type="ECO:0000256" key="3">
    <source>
        <dbReference type="ARBA" id="ARBA00022458"/>
    </source>
</evidence>
<evidence type="ECO:0000256" key="8">
    <source>
        <dbReference type="ARBA" id="ARBA00023163"/>
    </source>
</evidence>
<evidence type="ECO:0000256" key="6">
    <source>
        <dbReference type="ARBA" id="ARBA00023125"/>
    </source>
</evidence>
<dbReference type="InterPro" id="IPR037416">
    <property type="entry name" value="NodD_PBP2"/>
</dbReference>
<dbReference type="SUPFAM" id="SSF53850">
    <property type="entry name" value="Periplasmic binding protein-like II"/>
    <property type="match status" value="1"/>
</dbReference>
<name>A0A7W6WFI6_9HYPH</name>
<proteinExistence type="inferred from homology"/>